<dbReference type="Proteomes" id="UP000176241">
    <property type="component" value="Unassembled WGS sequence"/>
</dbReference>
<evidence type="ECO:0000313" key="4">
    <source>
        <dbReference type="Proteomes" id="UP000176241"/>
    </source>
</evidence>
<dbReference type="InterPro" id="IPR043993">
    <property type="entry name" value="T4SS_pilin"/>
</dbReference>
<evidence type="ECO:0000313" key="3">
    <source>
        <dbReference type="EMBL" id="OGY44702.1"/>
    </source>
</evidence>
<evidence type="ECO:0000256" key="1">
    <source>
        <dbReference type="SAM" id="Phobius"/>
    </source>
</evidence>
<gene>
    <name evidence="3" type="ORF">A2731_03160</name>
</gene>
<keyword evidence="1" id="KW-1133">Transmembrane helix</keyword>
<dbReference type="STRING" id="1797533.A2731_03160"/>
<keyword evidence="1" id="KW-0472">Membrane</keyword>
<feature type="chain" id="PRO_5009581443" description="TrbC/VIRB2 family protein" evidence="2">
    <location>
        <begin position="28"/>
        <end position="144"/>
    </location>
</feature>
<evidence type="ECO:0008006" key="5">
    <source>
        <dbReference type="Google" id="ProtNLM"/>
    </source>
</evidence>
<dbReference type="Pfam" id="PF18895">
    <property type="entry name" value="T4SS_pilin"/>
    <property type="match status" value="1"/>
</dbReference>
<comment type="caution">
    <text evidence="3">The sequence shown here is derived from an EMBL/GenBank/DDBJ whole genome shotgun (WGS) entry which is preliminary data.</text>
</comment>
<reference evidence="3 4" key="1">
    <citation type="journal article" date="2016" name="Nat. Commun.">
        <title>Thousands of microbial genomes shed light on interconnected biogeochemical processes in an aquifer system.</title>
        <authorList>
            <person name="Anantharaman K."/>
            <person name="Brown C.T."/>
            <person name="Hug L.A."/>
            <person name="Sharon I."/>
            <person name="Castelle C.J."/>
            <person name="Probst A.J."/>
            <person name="Thomas B.C."/>
            <person name="Singh A."/>
            <person name="Wilkins M.J."/>
            <person name="Karaoz U."/>
            <person name="Brodie E.L."/>
            <person name="Williams K.H."/>
            <person name="Hubbard S.S."/>
            <person name="Banfield J.F."/>
        </authorList>
    </citation>
    <scope>NUCLEOTIDE SEQUENCE [LARGE SCALE GENOMIC DNA]</scope>
</reference>
<name>A0A1G1XXH7_9BACT</name>
<feature type="transmembrane region" description="Helical" evidence="1">
    <location>
        <begin position="61"/>
        <end position="83"/>
    </location>
</feature>
<organism evidence="3 4">
    <name type="scientific">Candidatus Buchananbacteria bacterium RIFCSPHIGHO2_01_FULL_39_8</name>
    <dbReference type="NCBI Taxonomy" id="1797533"/>
    <lineage>
        <taxon>Bacteria</taxon>
        <taxon>Candidatus Buchananiibacteriota</taxon>
    </lineage>
</organism>
<keyword evidence="1" id="KW-0812">Transmembrane</keyword>
<dbReference type="EMBL" id="MHIC01000025">
    <property type="protein sequence ID" value="OGY44702.1"/>
    <property type="molecule type" value="Genomic_DNA"/>
</dbReference>
<feature type="transmembrane region" description="Helical" evidence="1">
    <location>
        <begin position="104"/>
        <end position="126"/>
    </location>
</feature>
<proteinExistence type="predicted"/>
<evidence type="ECO:0000256" key="2">
    <source>
        <dbReference type="SAM" id="SignalP"/>
    </source>
</evidence>
<protein>
    <recommendedName>
        <fullName evidence="5">TrbC/VIRB2 family protein</fullName>
    </recommendedName>
</protein>
<sequence>MKKNILIISSLIVLTNLFGLMFTPALAQTGDIDIEIKDQLDPIKDVYNPKGDVTPTTLAEIIARIIKVALSLLGIIFLVLIIYAGFMWMTSAGNEERISKAKKIMAAAIIGLAIVMAAYAITIFVIDNLMGVTDTKYETEGWFD</sequence>
<feature type="signal peptide" evidence="2">
    <location>
        <begin position="1"/>
        <end position="27"/>
    </location>
</feature>
<keyword evidence="2" id="KW-0732">Signal</keyword>
<dbReference type="AlphaFoldDB" id="A0A1G1XXH7"/>
<accession>A0A1G1XXH7</accession>